<evidence type="ECO:0000313" key="3">
    <source>
        <dbReference type="EMBL" id="RMA71644.1"/>
    </source>
</evidence>
<gene>
    <name evidence="3" type="ORF">BC961_3033</name>
</gene>
<accession>A0A3L9ZGS7</accession>
<dbReference type="PANTHER" id="PTHR43569:SF2">
    <property type="entry name" value="AMIDOHYDROLASE-RELATED DOMAIN-CONTAINING PROTEIN"/>
    <property type="match status" value="1"/>
</dbReference>
<dbReference type="SUPFAM" id="SSF51556">
    <property type="entry name" value="Metallo-dependent hydrolases"/>
    <property type="match status" value="1"/>
</dbReference>
<dbReference type="EMBL" id="REFH01000014">
    <property type="protein sequence ID" value="RMA71644.1"/>
    <property type="molecule type" value="Genomic_DNA"/>
</dbReference>
<dbReference type="Gene3D" id="3.20.20.140">
    <property type="entry name" value="Metal-dependent hydrolases"/>
    <property type="match status" value="1"/>
</dbReference>
<sequence>MRIDSHQHFWHFDPVRDSWINEDMSVLQRDFLPKDLEPLLKENNFEGCIAVQADSSEKETEFLLNLAERNSFIKGVVGWLDLCSDTIEARLEYFSKFEKLKGLRHIVQSEQKGFMLRADFQRGISALEKYKLTYDILIYPNQLEEAILLVEKFSNQQFILDHCAKPYIKDGKIKVWKSLIEELSAIDNVACKVSGLTTEADWTSWQKQQFEPYFEAIFDCFGTERTIFGSDWPVSLLAGNYSTTLSLVENYIQKFTKSEQQQIMGLNAKNLYDIKD</sequence>
<dbReference type="PANTHER" id="PTHR43569">
    <property type="entry name" value="AMIDOHYDROLASE"/>
    <property type="match status" value="1"/>
</dbReference>
<reference evidence="3 4" key="1">
    <citation type="submission" date="2018-10" db="EMBL/GenBank/DDBJ databases">
        <title>Genomic Encyclopedia of Archaeal and Bacterial Type Strains, Phase II (KMG-II): from individual species to whole genera.</title>
        <authorList>
            <person name="Goeker M."/>
        </authorList>
    </citation>
    <scope>NUCLEOTIDE SEQUENCE [LARGE SCALE GENOMIC DNA]</scope>
    <source>
        <strain evidence="3 4">DSM 19727</strain>
    </source>
</reference>
<dbReference type="Pfam" id="PF04909">
    <property type="entry name" value="Amidohydro_2"/>
    <property type="match status" value="1"/>
</dbReference>
<dbReference type="InterPro" id="IPR006680">
    <property type="entry name" value="Amidohydro-rel"/>
</dbReference>
<feature type="domain" description="Amidohydrolase-related" evidence="2">
    <location>
        <begin position="3"/>
        <end position="274"/>
    </location>
</feature>
<protein>
    <submittedName>
        <fullName evidence="3">L-fuconolactonase</fullName>
    </submittedName>
</protein>
<dbReference type="InterPro" id="IPR052350">
    <property type="entry name" value="Metallo-dep_Lactonases"/>
</dbReference>
<proteinExistence type="inferred from homology"/>
<dbReference type="Proteomes" id="UP000280368">
    <property type="component" value="Unassembled WGS sequence"/>
</dbReference>
<keyword evidence="4" id="KW-1185">Reference proteome</keyword>
<dbReference type="InterPro" id="IPR032466">
    <property type="entry name" value="Metal_Hydrolase"/>
</dbReference>
<evidence type="ECO:0000256" key="1">
    <source>
        <dbReference type="ARBA" id="ARBA00038310"/>
    </source>
</evidence>
<comment type="caution">
    <text evidence="3">The sequence shown here is derived from an EMBL/GenBank/DDBJ whole genome shotgun (WGS) entry which is preliminary data.</text>
</comment>
<dbReference type="OrthoDB" id="5450317at2"/>
<evidence type="ECO:0000259" key="2">
    <source>
        <dbReference type="Pfam" id="PF04909"/>
    </source>
</evidence>
<dbReference type="GO" id="GO:0016787">
    <property type="term" value="F:hydrolase activity"/>
    <property type="evidence" value="ECO:0007669"/>
    <property type="project" value="InterPro"/>
</dbReference>
<comment type="similarity">
    <text evidence="1">Belongs to the metallo-dependent hydrolases superfamily.</text>
</comment>
<dbReference type="AlphaFoldDB" id="A0A3L9ZGS7"/>
<dbReference type="RefSeq" id="WP_121926577.1">
    <property type="nucleotide sequence ID" value="NZ_CBCSGA010000022.1"/>
</dbReference>
<name>A0A3L9ZGS7_9FLAO</name>
<organism evidence="3 4">
    <name type="scientific">Flavobacterium weaverense</name>
    <dbReference type="NCBI Taxonomy" id="271156"/>
    <lineage>
        <taxon>Bacteria</taxon>
        <taxon>Pseudomonadati</taxon>
        <taxon>Bacteroidota</taxon>
        <taxon>Flavobacteriia</taxon>
        <taxon>Flavobacteriales</taxon>
        <taxon>Flavobacteriaceae</taxon>
        <taxon>Flavobacterium</taxon>
    </lineage>
</organism>
<evidence type="ECO:0000313" key="4">
    <source>
        <dbReference type="Proteomes" id="UP000280368"/>
    </source>
</evidence>